<reference evidence="2" key="1">
    <citation type="submission" date="2020-11" db="EMBL/GenBank/DDBJ databases">
        <authorList>
            <consortium name="DOE Joint Genome Institute"/>
            <person name="Ahrendt S."/>
            <person name="Riley R."/>
            <person name="Andreopoulos W."/>
            <person name="Labutti K."/>
            <person name="Pangilinan J."/>
            <person name="Ruiz-Duenas F.J."/>
            <person name="Barrasa J.M."/>
            <person name="Sanchez-Garcia M."/>
            <person name="Camarero S."/>
            <person name="Miyauchi S."/>
            <person name="Serrano A."/>
            <person name="Linde D."/>
            <person name="Babiker R."/>
            <person name="Drula E."/>
            <person name="Ayuso-Fernandez I."/>
            <person name="Pacheco R."/>
            <person name="Padilla G."/>
            <person name="Ferreira P."/>
            <person name="Barriuso J."/>
            <person name="Kellner H."/>
            <person name="Castanera R."/>
            <person name="Alfaro M."/>
            <person name="Ramirez L."/>
            <person name="Pisabarro A.G."/>
            <person name="Kuo A."/>
            <person name="Tritt A."/>
            <person name="Lipzen A."/>
            <person name="He G."/>
            <person name="Yan M."/>
            <person name="Ng V."/>
            <person name="Cullen D."/>
            <person name="Martin F."/>
            <person name="Rosso M.-N."/>
            <person name="Henrissat B."/>
            <person name="Hibbett D."/>
            <person name="Martinez A.T."/>
            <person name="Grigoriev I.V."/>
        </authorList>
    </citation>
    <scope>NUCLEOTIDE SEQUENCE</scope>
    <source>
        <strain evidence="2">CBS 506.95</strain>
    </source>
</reference>
<comment type="caution">
    <text evidence="2">The sequence shown here is derived from an EMBL/GenBank/DDBJ whole genome shotgun (WGS) entry which is preliminary data.</text>
</comment>
<dbReference type="InterPro" id="IPR036249">
    <property type="entry name" value="Thioredoxin-like_sf"/>
</dbReference>
<evidence type="ECO:0000313" key="2">
    <source>
        <dbReference type="EMBL" id="KAF9531527.1"/>
    </source>
</evidence>
<organism evidence="2 3">
    <name type="scientific">Crepidotus variabilis</name>
    <dbReference type="NCBI Taxonomy" id="179855"/>
    <lineage>
        <taxon>Eukaryota</taxon>
        <taxon>Fungi</taxon>
        <taxon>Dikarya</taxon>
        <taxon>Basidiomycota</taxon>
        <taxon>Agaricomycotina</taxon>
        <taxon>Agaricomycetes</taxon>
        <taxon>Agaricomycetidae</taxon>
        <taxon>Agaricales</taxon>
        <taxon>Agaricineae</taxon>
        <taxon>Crepidotaceae</taxon>
        <taxon>Crepidotus</taxon>
    </lineage>
</organism>
<evidence type="ECO:0000259" key="1">
    <source>
        <dbReference type="PROSITE" id="PS50404"/>
    </source>
</evidence>
<dbReference type="Proteomes" id="UP000807306">
    <property type="component" value="Unassembled WGS sequence"/>
</dbReference>
<name>A0A9P6JS34_9AGAR</name>
<dbReference type="PROSITE" id="PS50404">
    <property type="entry name" value="GST_NTER"/>
    <property type="match status" value="1"/>
</dbReference>
<dbReference type="Gene3D" id="3.40.30.10">
    <property type="entry name" value="Glutaredoxin"/>
    <property type="match status" value="1"/>
</dbReference>
<dbReference type="SUPFAM" id="SSF47616">
    <property type="entry name" value="GST C-terminal domain-like"/>
    <property type="match status" value="1"/>
</dbReference>
<dbReference type="OrthoDB" id="4951845at2759"/>
<dbReference type="Gene3D" id="1.20.1050.10">
    <property type="match status" value="1"/>
</dbReference>
<dbReference type="InterPro" id="IPR036282">
    <property type="entry name" value="Glutathione-S-Trfase_C_sf"/>
</dbReference>
<sequence>MTIIFYDIPSKLPGVFWSPNTSKTRFYLDYRRIPYKTEWLEYPDIEAFSKKHSIPPTTIYPASQGLDPVYTLPAIHDPSTGVYLAESLEIALYLDEKYPESVTGVPRVIPEGTLGLQKAFYAAFWKILEPHLLDFLLITAPNLNPVSEEFFRRTKAERAGLTSLEDAIPSVEVAKARWAQLETEFGKAAKWYPSKEKGIFIMGTKPVWADIAVAAILHWMKSVYGAESDKWNDIARWDDGRWKELLESVQSFTAASAWQVSRV</sequence>
<keyword evidence="3" id="KW-1185">Reference proteome</keyword>
<protein>
    <recommendedName>
        <fullName evidence="1">GST N-terminal domain-containing protein</fullName>
    </recommendedName>
</protein>
<dbReference type="Pfam" id="PF22041">
    <property type="entry name" value="GST_C_7"/>
    <property type="match status" value="1"/>
</dbReference>
<dbReference type="Pfam" id="PF13409">
    <property type="entry name" value="GST_N_2"/>
    <property type="match status" value="1"/>
</dbReference>
<dbReference type="SUPFAM" id="SSF52833">
    <property type="entry name" value="Thioredoxin-like"/>
    <property type="match status" value="1"/>
</dbReference>
<accession>A0A9P6JS34</accession>
<dbReference type="InterPro" id="IPR004045">
    <property type="entry name" value="Glutathione_S-Trfase_N"/>
</dbReference>
<proteinExistence type="predicted"/>
<dbReference type="AlphaFoldDB" id="A0A9P6JS34"/>
<evidence type="ECO:0000313" key="3">
    <source>
        <dbReference type="Proteomes" id="UP000807306"/>
    </source>
</evidence>
<feature type="domain" description="GST N-terminal" evidence="1">
    <location>
        <begin position="8"/>
        <end position="102"/>
    </location>
</feature>
<gene>
    <name evidence="2" type="ORF">CPB83DRAFT_891877</name>
</gene>
<dbReference type="EMBL" id="MU157835">
    <property type="protein sequence ID" value="KAF9531527.1"/>
    <property type="molecule type" value="Genomic_DNA"/>
</dbReference>
<dbReference type="InterPro" id="IPR054416">
    <property type="entry name" value="GST_UstS-like_C"/>
</dbReference>